<dbReference type="GeneID" id="26517370"/>
<feature type="region of interest" description="Disordered" evidence="1">
    <location>
        <begin position="1"/>
        <end position="26"/>
    </location>
</feature>
<feature type="compositionally biased region" description="Gly residues" evidence="1">
    <location>
        <begin position="15"/>
        <end position="26"/>
    </location>
</feature>
<evidence type="ECO:0000313" key="2">
    <source>
        <dbReference type="EMBL" id="AKJ72447.1"/>
    </source>
</evidence>
<protein>
    <submittedName>
        <fullName evidence="2">Uncharacterized protein</fullName>
    </submittedName>
</protein>
<gene>
    <name evidence="2" type="ORF">GMA7_10</name>
</gene>
<keyword evidence="3" id="KW-1185">Reference proteome</keyword>
<dbReference type="KEGG" id="vg:26517370"/>
<dbReference type="OrthoDB" id="26566at10239"/>
<evidence type="ECO:0000256" key="1">
    <source>
        <dbReference type="SAM" id="MobiDB-lite"/>
    </source>
</evidence>
<name>A0A0K0N6U5_9CAUD</name>
<proteinExistence type="predicted"/>
<dbReference type="RefSeq" id="YP_009189147.1">
    <property type="nucleotide sequence ID" value="NC_028673.1"/>
</dbReference>
<evidence type="ECO:0000313" key="3">
    <source>
        <dbReference type="Proteomes" id="UP000202743"/>
    </source>
</evidence>
<organism evidence="2 3">
    <name type="scientific">Gordonia phage GMA7</name>
    <dbReference type="NCBI Taxonomy" id="1647286"/>
    <lineage>
        <taxon>Viruses</taxon>
        <taxon>Duplodnaviria</taxon>
        <taxon>Heunggongvirae</taxon>
        <taxon>Uroviricota</taxon>
        <taxon>Caudoviricetes</taxon>
        <taxon>Getseptimavirus</taxon>
        <taxon>Getseptimavirus GMA7</taxon>
    </lineage>
</organism>
<accession>A0A0K0N6U5</accession>
<sequence>MAGKSSVVMKKKGNRGGVNPGTGGANLGRLPYGAITGGQSAADPVKSVADLQKGQRRAIGYGQH</sequence>
<reference evidence="2 3" key="1">
    <citation type="journal article" date="2015" name="PLoS ONE">
        <title>Lysis to Kill: Evaluation of the Lytic Abilities, and Genomics of Nine Bacteriophages Infective for Gordonia spp. and Their Potential Use in Activated Sludge Foam Biocontrol.</title>
        <authorList>
            <person name="Dyson Z.A."/>
            <person name="Tucci J."/>
            <person name="Seviour R.J."/>
            <person name="Petrovski S."/>
        </authorList>
    </citation>
    <scope>NUCLEOTIDE SEQUENCE [LARGE SCALE GENOMIC DNA]</scope>
</reference>
<dbReference type="Proteomes" id="UP000202743">
    <property type="component" value="Segment"/>
</dbReference>
<dbReference type="EMBL" id="KR063278">
    <property type="protein sequence ID" value="AKJ72447.1"/>
    <property type="molecule type" value="Genomic_DNA"/>
</dbReference>